<gene>
    <name evidence="2" type="ORF">NHX12_006684</name>
</gene>
<reference evidence="2" key="1">
    <citation type="submission" date="2022-07" db="EMBL/GenBank/DDBJ databases">
        <title>Chromosome-level genome of Muraenolepis orangiensis.</title>
        <authorList>
            <person name="Kim J."/>
        </authorList>
    </citation>
    <scope>NUCLEOTIDE SEQUENCE</scope>
    <source>
        <strain evidence="2">KU_S4_2022</strain>
        <tissue evidence="2">Muscle</tissue>
    </source>
</reference>
<proteinExistence type="predicted"/>
<dbReference type="Proteomes" id="UP001148018">
    <property type="component" value="Unassembled WGS sequence"/>
</dbReference>
<evidence type="ECO:0000313" key="2">
    <source>
        <dbReference type="EMBL" id="KAJ3591551.1"/>
    </source>
</evidence>
<protein>
    <submittedName>
        <fullName evidence="2">Uncharacterized protein</fullName>
    </submittedName>
</protein>
<organism evidence="2 3">
    <name type="scientific">Muraenolepis orangiensis</name>
    <name type="common">Patagonian moray cod</name>
    <dbReference type="NCBI Taxonomy" id="630683"/>
    <lineage>
        <taxon>Eukaryota</taxon>
        <taxon>Metazoa</taxon>
        <taxon>Chordata</taxon>
        <taxon>Craniata</taxon>
        <taxon>Vertebrata</taxon>
        <taxon>Euteleostomi</taxon>
        <taxon>Actinopterygii</taxon>
        <taxon>Neopterygii</taxon>
        <taxon>Teleostei</taxon>
        <taxon>Neoteleostei</taxon>
        <taxon>Acanthomorphata</taxon>
        <taxon>Zeiogadaria</taxon>
        <taxon>Gadariae</taxon>
        <taxon>Gadiformes</taxon>
        <taxon>Muraenolepidoidei</taxon>
        <taxon>Muraenolepididae</taxon>
        <taxon>Muraenolepis</taxon>
    </lineage>
</organism>
<sequence>MGSSTSEPQWRIEGSRLRVCLSLRLKKTDLELGEEQENTLLSKPCADIITTTQRRENTIRKLRELHDEPGRRRREELRREEGRKGGREEGRKGGREEGVGTGRLSGSSCPGNDVFLRELRGRDPSDKMTCQALWAEQVHQIAEGRTHRGGGER</sequence>
<name>A0A9Q0IC95_9TELE</name>
<comment type="caution">
    <text evidence="2">The sequence shown here is derived from an EMBL/GenBank/DDBJ whole genome shotgun (WGS) entry which is preliminary data.</text>
</comment>
<feature type="compositionally biased region" description="Basic and acidic residues" evidence="1">
    <location>
        <begin position="60"/>
        <end position="98"/>
    </location>
</feature>
<keyword evidence="3" id="KW-1185">Reference proteome</keyword>
<dbReference type="EMBL" id="JANIIK010000113">
    <property type="protein sequence ID" value="KAJ3591551.1"/>
    <property type="molecule type" value="Genomic_DNA"/>
</dbReference>
<evidence type="ECO:0000313" key="3">
    <source>
        <dbReference type="Proteomes" id="UP001148018"/>
    </source>
</evidence>
<dbReference type="AlphaFoldDB" id="A0A9Q0IC95"/>
<accession>A0A9Q0IC95</accession>
<evidence type="ECO:0000256" key="1">
    <source>
        <dbReference type="SAM" id="MobiDB-lite"/>
    </source>
</evidence>
<feature type="region of interest" description="Disordered" evidence="1">
    <location>
        <begin position="60"/>
        <end position="117"/>
    </location>
</feature>